<dbReference type="PROSITE" id="PS51273">
    <property type="entry name" value="GATASE_TYPE_1"/>
    <property type="match status" value="1"/>
</dbReference>
<feature type="domain" description="Glutamine amidotransferase" evidence="1">
    <location>
        <begin position="49"/>
        <end position="185"/>
    </location>
</feature>
<dbReference type="GO" id="GO:0005829">
    <property type="term" value="C:cytosol"/>
    <property type="evidence" value="ECO:0007669"/>
    <property type="project" value="TreeGrafter"/>
</dbReference>
<dbReference type="CDD" id="cd01741">
    <property type="entry name" value="GATase1_1"/>
    <property type="match status" value="1"/>
</dbReference>
<evidence type="ECO:0000313" key="2">
    <source>
        <dbReference type="EMBL" id="MBK9297741.1"/>
    </source>
</evidence>
<dbReference type="SUPFAM" id="SSF52317">
    <property type="entry name" value="Class I glutamine amidotransferase-like"/>
    <property type="match status" value="1"/>
</dbReference>
<keyword evidence="2" id="KW-0315">Glutamine amidotransferase</keyword>
<evidence type="ECO:0000313" key="3">
    <source>
        <dbReference type="Proteomes" id="UP000727993"/>
    </source>
</evidence>
<comment type="caution">
    <text evidence="2">The sequence shown here is derived from an EMBL/GenBank/DDBJ whole genome shotgun (WGS) entry which is preliminary data.</text>
</comment>
<organism evidence="2 3">
    <name type="scientific">Candidatus Neomicrothrix subdominans</name>
    <dbReference type="NCBI Taxonomy" id="2954438"/>
    <lineage>
        <taxon>Bacteria</taxon>
        <taxon>Bacillati</taxon>
        <taxon>Actinomycetota</taxon>
        <taxon>Acidimicrobiia</taxon>
        <taxon>Acidimicrobiales</taxon>
        <taxon>Microthrixaceae</taxon>
        <taxon>Candidatus Neomicrothrix</taxon>
    </lineage>
</organism>
<accession>A0A936NEX7</accession>
<dbReference type="PANTHER" id="PTHR42695:SF5">
    <property type="entry name" value="GLUTAMINE AMIDOTRANSFERASE YLR126C-RELATED"/>
    <property type="match status" value="1"/>
</dbReference>
<dbReference type="Pfam" id="PF00117">
    <property type="entry name" value="GATase"/>
    <property type="match status" value="1"/>
</dbReference>
<dbReference type="InterPro" id="IPR044992">
    <property type="entry name" value="ChyE-like"/>
</dbReference>
<dbReference type="EMBL" id="JADJZA010000007">
    <property type="protein sequence ID" value="MBK9297741.1"/>
    <property type="molecule type" value="Genomic_DNA"/>
</dbReference>
<reference evidence="2 3" key="1">
    <citation type="submission" date="2020-10" db="EMBL/GenBank/DDBJ databases">
        <title>Connecting structure to function with the recovery of over 1000 high-quality activated sludge metagenome-assembled genomes encoding full-length rRNA genes using long-read sequencing.</title>
        <authorList>
            <person name="Singleton C.M."/>
            <person name="Petriglieri F."/>
            <person name="Kristensen J.M."/>
            <person name="Kirkegaard R.H."/>
            <person name="Michaelsen T.Y."/>
            <person name="Andersen M.H."/>
            <person name="Karst S.M."/>
            <person name="Dueholm M.S."/>
            <person name="Nielsen P.H."/>
            <person name="Albertsen M."/>
        </authorList>
    </citation>
    <scope>NUCLEOTIDE SEQUENCE [LARGE SCALE GENOMIC DNA]</scope>
    <source>
        <strain evidence="2">Lyne_18-Q3-R50-59_MAXAC.006</strain>
    </source>
</reference>
<dbReference type="PANTHER" id="PTHR42695">
    <property type="entry name" value="GLUTAMINE AMIDOTRANSFERASE YLR126C-RELATED"/>
    <property type="match status" value="1"/>
</dbReference>
<dbReference type="InterPro" id="IPR029062">
    <property type="entry name" value="Class_I_gatase-like"/>
</dbReference>
<dbReference type="InterPro" id="IPR017926">
    <property type="entry name" value="GATASE"/>
</dbReference>
<protein>
    <submittedName>
        <fullName evidence="2">Type 1 glutamine amidotransferase</fullName>
    </submittedName>
</protein>
<evidence type="ECO:0000259" key="1">
    <source>
        <dbReference type="Pfam" id="PF00117"/>
    </source>
</evidence>
<name>A0A936NEX7_9ACTN</name>
<gene>
    <name evidence="2" type="ORF">IPN02_13110</name>
</gene>
<sequence length="244" mass="25994">MSSEQGLPQLNLFVIEHEPDASVGRLAPHLAAHQVTMVRPAGGDALPPTAGIDGVIVLGGSMGAYEVDGHPWLVDEKAWIAQVASDDVPMLGICLGAQLLADATGGRAFRSERRVEAGVYRLHPTEAGRRDAVMPHAGDAVFAVHGDTFELPPDATLLASSDDYIQAFRIGSALGVQFHPETDANTAVAWAQSLVAPVLERADVTLEHFTDELRESEADLDASSHRFFDAWIDTLGSTPENAPD</sequence>
<dbReference type="AlphaFoldDB" id="A0A936NEX7"/>
<dbReference type="Proteomes" id="UP000727993">
    <property type="component" value="Unassembled WGS sequence"/>
</dbReference>
<proteinExistence type="predicted"/>
<dbReference type="Gene3D" id="3.40.50.880">
    <property type="match status" value="1"/>
</dbReference>